<dbReference type="InterPro" id="IPR006330">
    <property type="entry name" value="Ado/ade_deaminase"/>
</dbReference>
<accession>A0A8J7QKQ7</accession>
<evidence type="ECO:0008006" key="3">
    <source>
        <dbReference type="Google" id="ProtNLM"/>
    </source>
</evidence>
<dbReference type="PANTHER" id="PTHR11409:SF43">
    <property type="entry name" value="ADENOSINE DEAMINASE"/>
    <property type="match status" value="1"/>
</dbReference>
<keyword evidence="2" id="KW-1185">Reference proteome</keyword>
<dbReference type="EMBL" id="JAFREP010000027">
    <property type="protein sequence ID" value="MBO1321725.1"/>
    <property type="molecule type" value="Genomic_DNA"/>
</dbReference>
<organism evidence="1 2">
    <name type="scientific">Acanthopleuribacter pedis</name>
    <dbReference type="NCBI Taxonomy" id="442870"/>
    <lineage>
        <taxon>Bacteria</taxon>
        <taxon>Pseudomonadati</taxon>
        <taxon>Acidobacteriota</taxon>
        <taxon>Holophagae</taxon>
        <taxon>Acanthopleuribacterales</taxon>
        <taxon>Acanthopleuribacteraceae</taxon>
        <taxon>Acanthopleuribacter</taxon>
    </lineage>
</organism>
<dbReference type="GO" id="GO:0006154">
    <property type="term" value="P:adenosine catabolic process"/>
    <property type="evidence" value="ECO:0007669"/>
    <property type="project" value="TreeGrafter"/>
</dbReference>
<evidence type="ECO:0000313" key="1">
    <source>
        <dbReference type="EMBL" id="MBO1321725.1"/>
    </source>
</evidence>
<dbReference type="AlphaFoldDB" id="A0A8J7QKQ7"/>
<dbReference type="GO" id="GO:0043103">
    <property type="term" value="P:hypoxanthine salvage"/>
    <property type="evidence" value="ECO:0007669"/>
    <property type="project" value="TreeGrafter"/>
</dbReference>
<reference evidence="1" key="1">
    <citation type="submission" date="2021-03" db="EMBL/GenBank/DDBJ databases">
        <authorList>
            <person name="Wang G."/>
        </authorList>
    </citation>
    <scope>NUCLEOTIDE SEQUENCE</scope>
    <source>
        <strain evidence="1">KCTC 12899</strain>
    </source>
</reference>
<protein>
    <recommendedName>
        <fullName evidence="3">Adenosine deaminase domain-containing protein</fullName>
    </recommendedName>
</protein>
<comment type="caution">
    <text evidence="1">The sequence shown here is derived from an EMBL/GenBank/DDBJ whole genome shotgun (WGS) entry which is preliminary data.</text>
</comment>
<gene>
    <name evidence="1" type="ORF">J3U88_24815</name>
</gene>
<dbReference type="Gene3D" id="3.20.20.140">
    <property type="entry name" value="Metal-dependent hydrolases"/>
    <property type="match status" value="1"/>
</dbReference>
<dbReference type="Proteomes" id="UP000664417">
    <property type="component" value="Unassembled WGS sequence"/>
</dbReference>
<dbReference type="GO" id="GO:0005829">
    <property type="term" value="C:cytosol"/>
    <property type="evidence" value="ECO:0007669"/>
    <property type="project" value="TreeGrafter"/>
</dbReference>
<proteinExistence type="predicted"/>
<dbReference type="SUPFAM" id="SSF51556">
    <property type="entry name" value="Metallo-dependent hydrolases"/>
    <property type="match status" value="1"/>
</dbReference>
<dbReference type="PANTHER" id="PTHR11409">
    <property type="entry name" value="ADENOSINE DEAMINASE"/>
    <property type="match status" value="1"/>
</dbReference>
<dbReference type="RefSeq" id="WP_207861698.1">
    <property type="nucleotide sequence ID" value="NZ_JAFREP010000027.1"/>
</dbReference>
<dbReference type="InterPro" id="IPR032466">
    <property type="entry name" value="Metal_Hydrolase"/>
</dbReference>
<sequence>MSLSSTHNRRLTAHIAEIISQTNGIALEDTLELMLSSDLAETDPAAHACLTDFQTKLRGFHHGGGVELADLLNHEFAHSLYAFFRAFPLPYREEHIHLTGSLAPEFIFPRIRAMLDGPAGDIVAAKIEAVYGPGTADIQSVEDVRNLIVLKDDERFDRYLQILMLPKLILTDRQAHSDAAYHMASELFHKYNVGNIRLKFTLSRATADKSETIPGIEALTPEDVALGLYDGFARFQKEHPVFEFILSPCFRKEADFYDHTRFDSKEASVLDQINTILELNEKYPFLAKHLREVDTVGNERDFFRKAHFKAMHQGFRKLQYYGFQIRSHHGETWKNLRCGIQAVDNAMNIWHINTLEHGLSLGINPNFYFHSMYQRVLKWNRAGEAIRKGSIEHNEIMDMQWHENDAVRDKLIAGTPLTEAEVRLFTKAKFHTAREIEHYQHDVLNRMIHKKVSLMSLPSSNYKLTICIDDYKDHPFSWWEKKGVKLGVGTDNYITLNTDYLQEMLILLFTDPNGLKITKLLMITSGETRRPYISSLFWKMNNKELWLSE</sequence>
<dbReference type="GO" id="GO:0046103">
    <property type="term" value="P:inosine biosynthetic process"/>
    <property type="evidence" value="ECO:0007669"/>
    <property type="project" value="TreeGrafter"/>
</dbReference>
<dbReference type="GO" id="GO:0004000">
    <property type="term" value="F:adenosine deaminase activity"/>
    <property type="evidence" value="ECO:0007669"/>
    <property type="project" value="TreeGrafter"/>
</dbReference>
<evidence type="ECO:0000313" key="2">
    <source>
        <dbReference type="Proteomes" id="UP000664417"/>
    </source>
</evidence>
<name>A0A8J7QKQ7_9BACT</name>